<dbReference type="NCBIfam" id="TIGR00433">
    <property type="entry name" value="bioB"/>
    <property type="match status" value="1"/>
</dbReference>
<dbReference type="InterPro" id="IPR013785">
    <property type="entry name" value="Aldolase_TIM"/>
</dbReference>
<dbReference type="SUPFAM" id="SSF102114">
    <property type="entry name" value="Radical SAM enzymes"/>
    <property type="match status" value="1"/>
</dbReference>
<dbReference type="PROSITE" id="PS51918">
    <property type="entry name" value="RADICAL_SAM"/>
    <property type="match status" value="1"/>
</dbReference>
<dbReference type="SMART" id="SM00876">
    <property type="entry name" value="BATS"/>
    <property type="match status" value="1"/>
</dbReference>
<dbReference type="PANTHER" id="PTHR22976:SF2">
    <property type="entry name" value="BIOTIN SYNTHASE, MITOCHONDRIAL"/>
    <property type="match status" value="1"/>
</dbReference>
<feature type="binding site" evidence="14 15">
    <location>
        <position position="124"/>
    </location>
    <ligand>
        <name>[2Fe-2S] cluster</name>
        <dbReference type="ChEBI" id="CHEBI:190135"/>
    </ligand>
</feature>
<dbReference type="Pfam" id="PF06968">
    <property type="entry name" value="BATS"/>
    <property type="match status" value="1"/>
</dbReference>
<feature type="binding site" evidence="14 15">
    <location>
        <position position="216"/>
    </location>
    <ligand>
        <name>[2Fe-2S] cluster</name>
        <dbReference type="ChEBI" id="CHEBI:190135"/>
    </ligand>
</feature>
<feature type="binding site" evidence="14 15">
    <location>
        <position position="84"/>
    </location>
    <ligand>
        <name>[4Fe-4S] cluster</name>
        <dbReference type="ChEBI" id="CHEBI:49883"/>
        <note>4Fe-4S-S-AdoMet</note>
    </ligand>
</feature>
<comment type="catalytic activity">
    <reaction evidence="13 14">
        <text>(4R,5S)-dethiobiotin + (sulfur carrier)-SH + 2 reduced [2Fe-2S]-[ferredoxin] + 2 S-adenosyl-L-methionine = (sulfur carrier)-H + biotin + 2 5'-deoxyadenosine + 2 L-methionine + 2 oxidized [2Fe-2S]-[ferredoxin]</text>
        <dbReference type="Rhea" id="RHEA:22060"/>
        <dbReference type="Rhea" id="RHEA-COMP:10000"/>
        <dbReference type="Rhea" id="RHEA-COMP:10001"/>
        <dbReference type="Rhea" id="RHEA-COMP:14737"/>
        <dbReference type="Rhea" id="RHEA-COMP:14739"/>
        <dbReference type="ChEBI" id="CHEBI:17319"/>
        <dbReference type="ChEBI" id="CHEBI:29917"/>
        <dbReference type="ChEBI" id="CHEBI:33737"/>
        <dbReference type="ChEBI" id="CHEBI:33738"/>
        <dbReference type="ChEBI" id="CHEBI:57586"/>
        <dbReference type="ChEBI" id="CHEBI:57844"/>
        <dbReference type="ChEBI" id="CHEBI:59789"/>
        <dbReference type="ChEBI" id="CHEBI:64428"/>
        <dbReference type="ChEBI" id="CHEBI:149473"/>
        <dbReference type="EC" id="2.8.1.6"/>
    </reaction>
</comment>
<keyword evidence="12 14" id="KW-0411">Iron-sulfur</keyword>
<dbReference type="GO" id="GO:0009102">
    <property type="term" value="P:biotin biosynthetic process"/>
    <property type="evidence" value="ECO:0007669"/>
    <property type="project" value="UniProtKB-UniRule"/>
</dbReference>
<evidence type="ECO:0000256" key="7">
    <source>
        <dbReference type="ARBA" id="ARBA00022691"/>
    </source>
</evidence>
<evidence type="ECO:0000259" key="16">
    <source>
        <dbReference type="PROSITE" id="PS51918"/>
    </source>
</evidence>
<evidence type="ECO:0000256" key="9">
    <source>
        <dbReference type="ARBA" id="ARBA00022723"/>
    </source>
</evidence>
<evidence type="ECO:0000256" key="14">
    <source>
        <dbReference type="HAMAP-Rule" id="MF_01694"/>
    </source>
</evidence>
<feature type="binding site" evidence="14 15">
    <location>
        <position position="80"/>
    </location>
    <ligand>
        <name>[4Fe-4S] cluster</name>
        <dbReference type="ChEBI" id="CHEBI:49883"/>
        <note>4Fe-4S-S-AdoMet</note>
    </ligand>
</feature>
<comment type="cofactor">
    <cofactor evidence="15">
        <name>[2Fe-2S] cluster</name>
        <dbReference type="ChEBI" id="CHEBI:190135"/>
    </cofactor>
    <text evidence="15">Binds 1 [2Fe-2S] cluster. The cluster is coordinated with 3 cysteines and 1 arginine.</text>
</comment>
<dbReference type="GO" id="GO:0005506">
    <property type="term" value="F:iron ion binding"/>
    <property type="evidence" value="ECO:0007669"/>
    <property type="project" value="UniProtKB-UniRule"/>
</dbReference>
<dbReference type="Pfam" id="PF04055">
    <property type="entry name" value="Radical_SAM"/>
    <property type="match status" value="1"/>
</dbReference>
<dbReference type="RefSeq" id="WP_231956599.1">
    <property type="nucleotide sequence ID" value="NZ_SJPO01000014.1"/>
</dbReference>
<dbReference type="InterPro" id="IPR010722">
    <property type="entry name" value="BATS_dom"/>
</dbReference>
<dbReference type="InterPro" id="IPR006638">
    <property type="entry name" value="Elp3/MiaA/NifB-like_rSAM"/>
</dbReference>
<feature type="binding site" evidence="14 15">
    <location>
        <position position="156"/>
    </location>
    <ligand>
        <name>[2Fe-2S] cluster</name>
        <dbReference type="ChEBI" id="CHEBI:190135"/>
    </ligand>
</feature>
<name>A0A5C5XY58_9BACT</name>
<evidence type="ECO:0000256" key="4">
    <source>
        <dbReference type="ARBA" id="ARBA00012236"/>
    </source>
</evidence>
<dbReference type="Gene3D" id="3.20.20.70">
    <property type="entry name" value="Aldolase class I"/>
    <property type="match status" value="1"/>
</dbReference>
<protein>
    <recommendedName>
        <fullName evidence="4 14">Biotin synthase</fullName>
        <ecNumber evidence="4 14">2.8.1.6</ecNumber>
    </recommendedName>
</protein>
<dbReference type="InterPro" id="IPR058240">
    <property type="entry name" value="rSAM_sf"/>
</dbReference>
<keyword evidence="9 14" id="KW-0479">Metal-binding</keyword>
<evidence type="ECO:0000256" key="15">
    <source>
        <dbReference type="PIRSR" id="PIRSR001619-1"/>
    </source>
</evidence>
<dbReference type="EC" id="2.8.1.6" evidence="4 14"/>
<dbReference type="GO" id="GO:0051539">
    <property type="term" value="F:4 iron, 4 sulfur cluster binding"/>
    <property type="evidence" value="ECO:0007669"/>
    <property type="project" value="UniProtKB-KW"/>
</dbReference>
<keyword evidence="6 14" id="KW-0808">Transferase</keyword>
<keyword evidence="18" id="KW-1185">Reference proteome</keyword>
<feature type="binding site" evidence="14 15">
    <location>
        <position position="87"/>
    </location>
    <ligand>
        <name>[4Fe-4S] cluster</name>
        <dbReference type="ChEBI" id="CHEBI:49883"/>
        <note>4Fe-4S-S-AdoMet</note>
    </ligand>
</feature>
<comment type="cofactor">
    <cofactor evidence="14">
        <name>[2Fe-2S] cluster</name>
        <dbReference type="ChEBI" id="CHEBI:190135"/>
    </cofactor>
    <text evidence="14">Binds 1 [2Fe-2S] cluster. The cluster is coordinated with 3 cysteines and 1 arginine.</text>
</comment>
<keyword evidence="5 14" id="KW-0004">4Fe-4S</keyword>
<evidence type="ECO:0000256" key="12">
    <source>
        <dbReference type="ARBA" id="ARBA00023014"/>
    </source>
</evidence>
<evidence type="ECO:0000256" key="13">
    <source>
        <dbReference type="ARBA" id="ARBA00051157"/>
    </source>
</evidence>
<dbReference type="SFLD" id="SFLDG01278">
    <property type="entry name" value="biotin_synthase_like"/>
    <property type="match status" value="1"/>
</dbReference>
<comment type="caution">
    <text evidence="17">The sequence shown here is derived from an EMBL/GenBank/DDBJ whole genome shotgun (WGS) entry which is preliminary data.</text>
</comment>
<dbReference type="Proteomes" id="UP000318478">
    <property type="component" value="Unassembled WGS sequence"/>
</dbReference>
<keyword evidence="7 14" id="KW-0949">S-adenosyl-L-methionine</keyword>
<keyword evidence="11 14" id="KW-0408">Iron</keyword>
<dbReference type="UniPathway" id="UPA00078">
    <property type="reaction ID" value="UER00162"/>
</dbReference>
<reference evidence="17 18" key="1">
    <citation type="submission" date="2019-02" db="EMBL/GenBank/DDBJ databases">
        <title>Deep-cultivation of Planctomycetes and their phenomic and genomic characterization uncovers novel biology.</title>
        <authorList>
            <person name="Wiegand S."/>
            <person name="Jogler M."/>
            <person name="Boedeker C."/>
            <person name="Pinto D."/>
            <person name="Vollmers J."/>
            <person name="Rivas-Marin E."/>
            <person name="Kohn T."/>
            <person name="Peeters S.H."/>
            <person name="Heuer A."/>
            <person name="Rast P."/>
            <person name="Oberbeckmann S."/>
            <person name="Bunk B."/>
            <person name="Jeske O."/>
            <person name="Meyerdierks A."/>
            <person name="Storesund J.E."/>
            <person name="Kallscheuer N."/>
            <person name="Luecker S."/>
            <person name="Lage O.M."/>
            <person name="Pohl T."/>
            <person name="Merkel B.J."/>
            <person name="Hornburger P."/>
            <person name="Mueller R.-W."/>
            <person name="Bruemmer F."/>
            <person name="Labrenz M."/>
            <person name="Spormann A.M."/>
            <person name="Op Den Camp H."/>
            <person name="Overmann J."/>
            <person name="Amann R."/>
            <person name="Jetten M.S.M."/>
            <person name="Mascher T."/>
            <person name="Medema M.H."/>
            <person name="Devos D.P."/>
            <person name="Kaster A.-K."/>
            <person name="Ovreas L."/>
            <person name="Rohde M."/>
            <person name="Galperin M.Y."/>
            <person name="Jogler C."/>
        </authorList>
    </citation>
    <scope>NUCLEOTIDE SEQUENCE [LARGE SCALE GENOMIC DNA]</scope>
    <source>
        <strain evidence="17 18">Pla123a</strain>
    </source>
</reference>
<proteinExistence type="inferred from homology"/>
<keyword evidence="10 14" id="KW-0093">Biotin biosynthesis</keyword>
<dbReference type="CDD" id="cd01335">
    <property type="entry name" value="Radical_SAM"/>
    <property type="match status" value="1"/>
</dbReference>
<evidence type="ECO:0000313" key="18">
    <source>
        <dbReference type="Proteomes" id="UP000318478"/>
    </source>
</evidence>
<comment type="function">
    <text evidence="14">Catalyzes the conversion of dethiobiotin (DTB) to biotin by the insertion of a sulfur atom into dethiobiotin via a radical-based mechanism.</text>
</comment>
<gene>
    <name evidence="14 17" type="primary">bioB</name>
    <name evidence="17" type="ORF">Pla123a_45530</name>
</gene>
<evidence type="ECO:0000256" key="1">
    <source>
        <dbReference type="ARBA" id="ARBA00004942"/>
    </source>
</evidence>
<comment type="subunit">
    <text evidence="3 14">Homodimer.</text>
</comment>
<feature type="binding site" evidence="14 15">
    <location>
        <position position="286"/>
    </location>
    <ligand>
        <name>[2Fe-2S] cluster</name>
        <dbReference type="ChEBI" id="CHEBI:190135"/>
    </ligand>
</feature>
<evidence type="ECO:0000256" key="8">
    <source>
        <dbReference type="ARBA" id="ARBA00022714"/>
    </source>
</evidence>
<dbReference type="InterPro" id="IPR024177">
    <property type="entry name" value="Biotin_synthase"/>
</dbReference>
<dbReference type="GO" id="GO:0051537">
    <property type="term" value="F:2 iron, 2 sulfur cluster binding"/>
    <property type="evidence" value="ECO:0007669"/>
    <property type="project" value="UniProtKB-KW"/>
</dbReference>
<dbReference type="FunFam" id="3.20.20.70:FF:000026">
    <property type="entry name" value="Biotin synthase"/>
    <property type="match status" value="1"/>
</dbReference>
<evidence type="ECO:0000256" key="11">
    <source>
        <dbReference type="ARBA" id="ARBA00023004"/>
    </source>
</evidence>
<evidence type="ECO:0000256" key="6">
    <source>
        <dbReference type="ARBA" id="ARBA00022679"/>
    </source>
</evidence>
<evidence type="ECO:0000313" key="17">
    <source>
        <dbReference type="EMBL" id="TWT66855.1"/>
    </source>
</evidence>
<dbReference type="AlphaFoldDB" id="A0A5C5XY58"/>
<dbReference type="EMBL" id="SJPO01000014">
    <property type="protein sequence ID" value="TWT66855.1"/>
    <property type="molecule type" value="Genomic_DNA"/>
</dbReference>
<dbReference type="HAMAP" id="MF_01694">
    <property type="entry name" value="BioB"/>
    <property type="match status" value="1"/>
</dbReference>
<dbReference type="PIRSF" id="PIRSF001619">
    <property type="entry name" value="Biotin_synth"/>
    <property type="match status" value="1"/>
</dbReference>
<keyword evidence="8 14" id="KW-0001">2Fe-2S</keyword>
<dbReference type="InterPro" id="IPR002684">
    <property type="entry name" value="Biotin_synth/BioAB"/>
</dbReference>
<dbReference type="GO" id="GO:0004076">
    <property type="term" value="F:biotin synthase activity"/>
    <property type="evidence" value="ECO:0007669"/>
    <property type="project" value="UniProtKB-UniRule"/>
</dbReference>
<dbReference type="InterPro" id="IPR007197">
    <property type="entry name" value="rSAM"/>
</dbReference>
<comment type="pathway">
    <text evidence="1 14">Cofactor biosynthesis; biotin biosynthesis; biotin from 7,8-diaminononanoate: step 2/2.</text>
</comment>
<evidence type="ECO:0000256" key="10">
    <source>
        <dbReference type="ARBA" id="ARBA00022756"/>
    </source>
</evidence>
<dbReference type="SMART" id="SM00729">
    <property type="entry name" value="Elp3"/>
    <property type="match status" value="1"/>
</dbReference>
<evidence type="ECO:0000256" key="3">
    <source>
        <dbReference type="ARBA" id="ARBA00011738"/>
    </source>
</evidence>
<dbReference type="SFLD" id="SFLDG01060">
    <property type="entry name" value="BATS_domain_containing"/>
    <property type="match status" value="1"/>
</dbReference>
<evidence type="ECO:0000256" key="5">
    <source>
        <dbReference type="ARBA" id="ARBA00022485"/>
    </source>
</evidence>
<evidence type="ECO:0000256" key="2">
    <source>
        <dbReference type="ARBA" id="ARBA00010765"/>
    </source>
</evidence>
<comment type="similarity">
    <text evidence="2 14">Belongs to the radical SAM superfamily. Biotin synthase family.</text>
</comment>
<sequence>MSETLDCPSTNGTIEGGRWQSFADQVLAGNPLTAEQAAEVLTCPDSELLSLLDAAYRVRRHYFGNQVQLYLLMNAKSGLCPEDCSYCSQSKESEAEIPKYNILNREKLLDGARVAKERDARTYCIVISARGPNEREMKAVETIVPEIKEKYGLHICACLGLLTDEQAQRLKACGVDRVNHNLNTGEEHYDKICTTHTFADRVDTLKAVREAGLEMCSGGIVGMGESNEDLVGMAIELRELGVHSIPVNFLIPIEGVELEVPEHVTPQYCLKTLAMFRLVCPDREIRIAGGRELHLRSLQPLGLYAANSIFVGDYLTTKGQAPDADYAMIKDLGFEIVTSSEASICSH</sequence>
<feature type="domain" description="Radical SAM core" evidence="16">
    <location>
        <begin position="62"/>
        <end position="288"/>
    </location>
</feature>
<dbReference type="PANTHER" id="PTHR22976">
    <property type="entry name" value="BIOTIN SYNTHASE"/>
    <property type="match status" value="1"/>
</dbReference>
<organism evidence="17 18">
    <name type="scientific">Posidoniimonas polymericola</name>
    <dbReference type="NCBI Taxonomy" id="2528002"/>
    <lineage>
        <taxon>Bacteria</taxon>
        <taxon>Pseudomonadati</taxon>
        <taxon>Planctomycetota</taxon>
        <taxon>Planctomycetia</taxon>
        <taxon>Pirellulales</taxon>
        <taxon>Lacipirellulaceae</taxon>
        <taxon>Posidoniimonas</taxon>
    </lineage>
</organism>
<comment type="cofactor">
    <cofactor evidence="14 15">
        <name>[4Fe-4S] cluster</name>
        <dbReference type="ChEBI" id="CHEBI:49883"/>
    </cofactor>
    <text evidence="14 15">Binds 1 [4Fe-4S] cluster. The cluster is coordinated with 3 cysteines and an exchangeable S-adenosyl-L-methionine.</text>
</comment>
<accession>A0A5C5XY58</accession>
<dbReference type="SFLD" id="SFLDS00029">
    <property type="entry name" value="Radical_SAM"/>
    <property type="match status" value="1"/>
</dbReference>